<evidence type="ECO:0000256" key="1">
    <source>
        <dbReference type="SAM" id="MobiDB-lite"/>
    </source>
</evidence>
<dbReference type="Proteomes" id="UP001054837">
    <property type="component" value="Unassembled WGS sequence"/>
</dbReference>
<protein>
    <submittedName>
        <fullName evidence="2">Uncharacterized protein</fullName>
    </submittedName>
</protein>
<proteinExistence type="predicted"/>
<dbReference type="AlphaFoldDB" id="A0AAV4TK07"/>
<dbReference type="EMBL" id="BPLQ01009764">
    <property type="protein sequence ID" value="GIY46450.1"/>
    <property type="molecule type" value="Genomic_DNA"/>
</dbReference>
<gene>
    <name evidence="2" type="ORF">CDAR_311731</name>
</gene>
<sequence length="104" mass="12599">MSRHSEVQKRNIQQDNGEEIDDPKKSHIYIVLETIYILDDHEQAQKRGLNVRKTYSGSLFLSKETTFLFLRKQTERNRYLYSKIIEYRFRSEEEEEKEVWPVGD</sequence>
<comment type="caution">
    <text evidence="2">The sequence shown here is derived from an EMBL/GenBank/DDBJ whole genome shotgun (WGS) entry which is preliminary data.</text>
</comment>
<evidence type="ECO:0000313" key="3">
    <source>
        <dbReference type="Proteomes" id="UP001054837"/>
    </source>
</evidence>
<feature type="region of interest" description="Disordered" evidence="1">
    <location>
        <begin position="1"/>
        <end position="21"/>
    </location>
</feature>
<organism evidence="2 3">
    <name type="scientific">Caerostris darwini</name>
    <dbReference type="NCBI Taxonomy" id="1538125"/>
    <lineage>
        <taxon>Eukaryota</taxon>
        <taxon>Metazoa</taxon>
        <taxon>Ecdysozoa</taxon>
        <taxon>Arthropoda</taxon>
        <taxon>Chelicerata</taxon>
        <taxon>Arachnida</taxon>
        <taxon>Araneae</taxon>
        <taxon>Araneomorphae</taxon>
        <taxon>Entelegynae</taxon>
        <taxon>Araneoidea</taxon>
        <taxon>Araneidae</taxon>
        <taxon>Caerostris</taxon>
    </lineage>
</organism>
<name>A0AAV4TK07_9ARAC</name>
<evidence type="ECO:0000313" key="2">
    <source>
        <dbReference type="EMBL" id="GIY46450.1"/>
    </source>
</evidence>
<reference evidence="2 3" key="1">
    <citation type="submission" date="2021-06" db="EMBL/GenBank/DDBJ databases">
        <title>Caerostris darwini draft genome.</title>
        <authorList>
            <person name="Kono N."/>
            <person name="Arakawa K."/>
        </authorList>
    </citation>
    <scope>NUCLEOTIDE SEQUENCE [LARGE SCALE GENOMIC DNA]</scope>
</reference>
<accession>A0AAV4TK07</accession>
<keyword evidence="3" id="KW-1185">Reference proteome</keyword>